<evidence type="ECO:0000313" key="1">
    <source>
        <dbReference type="EMBL" id="GEM48089.1"/>
    </source>
</evidence>
<dbReference type="PANTHER" id="PTHR21180:SF32">
    <property type="entry name" value="ENDONUCLEASE_EXONUCLEASE_PHOSPHATASE FAMILY DOMAIN-CONTAINING PROTEIN 1"/>
    <property type="match status" value="1"/>
</dbReference>
<dbReference type="Proteomes" id="UP000321306">
    <property type="component" value="Unassembled WGS sequence"/>
</dbReference>
<dbReference type="SUPFAM" id="SSF47781">
    <property type="entry name" value="RuvA domain 2-like"/>
    <property type="match status" value="1"/>
</dbReference>
<dbReference type="Gene3D" id="1.10.150.320">
    <property type="entry name" value="Photosystem II 12 kDa extrinsic protein"/>
    <property type="match status" value="1"/>
</dbReference>
<dbReference type="RefSeq" id="WP_246130731.1">
    <property type="nucleotide sequence ID" value="NZ_BJXB01000017.1"/>
</dbReference>
<protein>
    <submittedName>
        <fullName evidence="1">Competence protein ComEA</fullName>
    </submittedName>
</protein>
<organism evidence="1 2">
    <name type="scientific">Deinococcus cellulosilyticus (strain DSM 18568 / NBRC 106333 / KACC 11606 / 5516J-15)</name>
    <dbReference type="NCBI Taxonomy" id="1223518"/>
    <lineage>
        <taxon>Bacteria</taxon>
        <taxon>Thermotogati</taxon>
        <taxon>Deinococcota</taxon>
        <taxon>Deinococci</taxon>
        <taxon>Deinococcales</taxon>
        <taxon>Deinococcaceae</taxon>
        <taxon>Deinococcus</taxon>
    </lineage>
</organism>
<reference evidence="1 2" key="1">
    <citation type="submission" date="2019-07" db="EMBL/GenBank/DDBJ databases">
        <title>Whole genome shotgun sequence of Deinococcus cellulosilyticus NBRC 106333.</title>
        <authorList>
            <person name="Hosoyama A."/>
            <person name="Uohara A."/>
            <person name="Ohji S."/>
            <person name="Ichikawa N."/>
        </authorList>
    </citation>
    <scope>NUCLEOTIDE SEQUENCE [LARGE SCALE GENOMIC DNA]</scope>
    <source>
        <strain evidence="1 2">NBRC 106333</strain>
    </source>
</reference>
<evidence type="ECO:0000313" key="2">
    <source>
        <dbReference type="Proteomes" id="UP000321306"/>
    </source>
</evidence>
<dbReference type="InterPro" id="IPR010994">
    <property type="entry name" value="RuvA_2-like"/>
</dbReference>
<dbReference type="Pfam" id="PF12836">
    <property type="entry name" value="HHH_3"/>
    <property type="match status" value="1"/>
</dbReference>
<comment type="caution">
    <text evidence="1">The sequence shown here is derived from an EMBL/GenBank/DDBJ whole genome shotgun (WGS) entry which is preliminary data.</text>
</comment>
<dbReference type="GO" id="GO:0015628">
    <property type="term" value="P:protein secretion by the type II secretion system"/>
    <property type="evidence" value="ECO:0007669"/>
    <property type="project" value="TreeGrafter"/>
</dbReference>
<dbReference type="InterPro" id="IPR051675">
    <property type="entry name" value="Endo/Exo/Phosphatase_dom_1"/>
</dbReference>
<gene>
    <name evidence="1" type="ORF">DC3_37240</name>
</gene>
<sequence>MKAVHGLLIAFALVGLWIVMDHLRAPRLHLETVRDLPAVREQTVAQTNPVPPVNSSIQPVVMGRINVNTATLEQLVELPKVGPKLAQRIMEHRPYRSMQDLDQVKGIGEKMLHTLEPLITF</sequence>
<proteinExistence type="predicted"/>
<dbReference type="AlphaFoldDB" id="A0A511N5F0"/>
<dbReference type="PANTHER" id="PTHR21180">
    <property type="entry name" value="ENDONUCLEASE/EXONUCLEASE/PHOSPHATASE FAMILY DOMAIN-CONTAINING PROTEIN 1"/>
    <property type="match status" value="1"/>
</dbReference>
<name>A0A511N5F0_DEIC1</name>
<accession>A0A511N5F0</accession>
<dbReference type="EMBL" id="BJXB01000017">
    <property type="protein sequence ID" value="GEM48089.1"/>
    <property type="molecule type" value="Genomic_DNA"/>
</dbReference>
<dbReference type="GO" id="GO:0015627">
    <property type="term" value="C:type II protein secretion system complex"/>
    <property type="evidence" value="ECO:0007669"/>
    <property type="project" value="TreeGrafter"/>
</dbReference>
<keyword evidence="2" id="KW-1185">Reference proteome</keyword>